<protein>
    <recommendedName>
        <fullName evidence="3">DNA alkylation repair protein</fullName>
    </recommendedName>
</protein>
<dbReference type="EMBL" id="AQQZ01000009">
    <property type="protein sequence ID" value="KNG92427.1"/>
    <property type="molecule type" value="Genomic_DNA"/>
</dbReference>
<evidence type="ECO:0000313" key="2">
    <source>
        <dbReference type="Proteomes" id="UP000036938"/>
    </source>
</evidence>
<dbReference type="Proteomes" id="UP000036938">
    <property type="component" value="Unassembled WGS sequence"/>
</dbReference>
<comment type="caution">
    <text evidence="1">The sequence shown here is derived from an EMBL/GenBank/DDBJ whole genome shotgun (WGS) entry which is preliminary data.</text>
</comment>
<dbReference type="RefSeq" id="WP_050532227.1">
    <property type="nucleotide sequence ID" value="NZ_AQQZ01000009.1"/>
</dbReference>
<name>A0A0L1JL40_9RHOB</name>
<proteinExistence type="predicted"/>
<dbReference type="AlphaFoldDB" id="A0A0L1JL40"/>
<reference evidence="1 2" key="1">
    <citation type="journal article" date="2015" name="Int. J. Syst. Evol. Microbiol.">
        <title>Aestuariivita atlantica sp. nov., isolated from deep sea sediment of the Atlantic Ocean.</title>
        <authorList>
            <person name="Li G."/>
            <person name="Lai Q."/>
            <person name="Du Y."/>
            <person name="Liu X."/>
            <person name="Sun F."/>
            <person name="Shao Z."/>
        </authorList>
    </citation>
    <scope>NUCLEOTIDE SEQUENCE [LARGE SCALE GENOMIC DNA]</scope>
    <source>
        <strain evidence="1 2">22II-S11-z3</strain>
    </source>
</reference>
<organism evidence="1 2">
    <name type="scientific">Pseudaestuariivita atlantica</name>
    <dbReference type="NCBI Taxonomy" id="1317121"/>
    <lineage>
        <taxon>Bacteria</taxon>
        <taxon>Pseudomonadati</taxon>
        <taxon>Pseudomonadota</taxon>
        <taxon>Alphaproteobacteria</taxon>
        <taxon>Rhodobacterales</taxon>
        <taxon>Paracoccaceae</taxon>
        <taxon>Pseudaestuariivita</taxon>
    </lineage>
</organism>
<dbReference type="PATRIC" id="fig|1317121.7.peg.4257"/>
<dbReference type="STRING" id="1317121.ATO11_17615"/>
<evidence type="ECO:0000313" key="1">
    <source>
        <dbReference type="EMBL" id="KNG92427.1"/>
    </source>
</evidence>
<sequence length="378" mass="42034">MADKGRPAGSGFSLKDHLFNADTLGDLAREHAVLPGFDPDRFLETVLPGLASRELLERLDWIADCLEAQLPRDFNAMADALEAAMLPPLDPSLRDDDFGRFIHAVPGVLAVRHGLEDHRDRALDLLHAATQRFSMEFYIRPFLNRWPSETMARLHLWADDAHYHVRRLVSEGTRPRLPWARNIDLVLTDPLPLLDRLHADPARFVTRSVANHLNDIAKVAPDVAMDRLEDWAQADRQEAKELAWMTAHALRTLVKQGHPRAMRIVGFDPDLSVSATLDLPATCRIGEVMAFAVTLTGPPGAGVLVDYAVDFVKAGGSTAPKVFKLKQARIGRDGTLRLDKRHRFKGDATTFRLYPGTHALTVQVNGVPRARAAFDLTA</sequence>
<dbReference type="OrthoDB" id="9797162at2"/>
<evidence type="ECO:0008006" key="3">
    <source>
        <dbReference type="Google" id="ProtNLM"/>
    </source>
</evidence>
<dbReference type="InterPro" id="IPR016024">
    <property type="entry name" value="ARM-type_fold"/>
</dbReference>
<dbReference type="Gene3D" id="1.25.40.290">
    <property type="entry name" value="ARM repeat domains"/>
    <property type="match status" value="1"/>
</dbReference>
<gene>
    <name evidence="1" type="ORF">ATO11_17615</name>
</gene>
<accession>A0A0L1JL40</accession>
<keyword evidence="2" id="KW-1185">Reference proteome</keyword>
<dbReference type="SUPFAM" id="SSF48371">
    <property type="entry name" value="ARM repeat"/>
    <property type="match status" value="1"/>
</dbReference>